<accession>A0A074YT38</accession>
<organism evidence="2 3">
    <name type="scientific">Aureobasidium subglaciale (strain EXF-2481)</name>
    <name type="common">Aureobasidium pullulans var. subglaciale</name>
    <dbReference type="NCBI Taxonomy" id="1043005"/>
    <lineage>
        <taxon>Eukaryota</taxon>
        <taxon>Fungi</taxon>
        <taxon>Dikarya</taxon>
        <taxon>Ascomycota</taxon>
        <taxon>Pezizomycotina</taxon>
        <taxon>Dothideomycetes</taxon>
        <taxon>Dothideomycetidae</taxon>
        <taxon>Dothideales</taxon>
        <taxon>Saccotheciaceae</taxon>
        <taxon>Aureobasidium</taxon>
    </lineage>
</organism>
<evidence type="ECO:0000313" key="3">
    <source>
        <dbReference type="Proteomes" id="UP000030641"/>
    </source>
</evidence>
<keyword evidence="1" id="KW-0472">Membrane</keyword>
<dbReference type="InParanoid" id="A0A074YT38"/>
<reference evidence="2 3" key="1">
    <citation type="journal article" date="2014" name="BMC Genomics">
        <title>Genome sequencing of four Aureobasidium pullulans varieties: biotechnological potential, stress tolerance, and description of new species.</title>
        <authorList>
            <person name="Gostin Ar C."/>
            <person name="Ohm R.A."/>
            <person name="Kogej T."/>
            <person name="Sonjak S."/>
            <person name="Turk M."/>
            <person name="Zajc J."/>
            <person name="Zalar P."/>
            <person name="Grube M."/>
            <person name="Sun H."/>
            <person name="Han J."/>
            <person name="Sharma A."/>
            <person name="Chiniquy J."/>
            <person name="Ngan C.Y."/>
            <person name="Lipzen A."/>
            <person name="Barry K."/>
            <person name="Grigoriev I.V."/>
            <person name="Gunde-Cimerman N."/>
        </authorList>
    </citation>
    <scope>NUCLEOTIDE SEQUENCE [LARGE SCALE GENOMIC DNA]</scope>
    <source>
        <strain evidence="2 3">EXF-2481</strain>
    </source>
</reference>
<name>A0A074YT38_AURSE</name>
<dbReference type="HOGENOM" id="CLU_2157882_0_0_1"/>
<protein>
    <submittedName>
        <fullName evidence="2">Uncharacterized protein</fullName>
    </submittedName>
</protein>
<sequence>MDPVLDSAHLIPERDCSELVLSFIVLVVLVLVLVILDVTLLGLYPWILGLQRFLLDGLEQAGSNLVLEHLTHFAINLGSGGRVPEDHTGEHKQRTCVQGTLNLDFTVDEVL</sequence>
<dbReference type="EMBL" id="KL584754">
    <property type="protein sequence ID" value="KEQ97272.1"/>
    <property type="molecule type" value="Genomic_DNA"/>
</dbReference>
<evidence type="ECO:0000256" key="1">
    <source>
        <dbReference type="SAM" id="Phobius"/>
    </source>
</evidence>
<feature type="transmembrane region" description="Helical" evidence="1">
    <location>
        <begin position="20"/>
        <end position="44"/>
    </location>
</feature>
<keyword evidence="3" id="KW-1185">Reference proteome</keyword>
<dbReference type="RefSeq" id="XP_013346028.1">
    <property type="nucleotide sequence ID" value="XM_013490574.1"/>
</dbReference>
<keyword evidence="1" id="KW-1133">Transmembrane helix</keyword>
<proteinExistence type="predicted"/>
<keyword evidence="1" id="KW-0812">Transmembrane</keyword>
<dbReference type="AlphaFoldDB" id="A0A074YT38"/>
<dbReference type="Proteomes" id="UP000030641">
    <property type="component" value="Unassembled WGS sequence"/>
</dbReference>
<dbReference type="GeneID" id="25369244"/>
<gene>
    <name evidence="2" type="ORF">AUEXF2481DRAFT_586244</name>
</gene>
<evidence type="ECO:0000313" key="2">
    <source>
        <dbReference type="EMBL" id="KEQ97272.1"/>
    </source>
</evidence>